<dbReference type="AlphaFoldDB" id="A0A0D2K2S5"/>
<evidence type="ECO:0000313" key="4">
    <source>
        <dbReference type="Proteomes" id="UP000032233"/>
    </source>
</evidence>
<dbReference type="Pfam" id="PF13488">
    <property type="entry name" value="Gly-zipper_Omp"/>
    <property type="match status" value="1"/>
</dbReference>
<dbReference type="InterPro" id="IPR039567">
    <property type="entry name" value="Gly-zipper"/>
</dbReference>
<evidence type="ECO:0000313" key="3">
    <source>
        <dbReference type="EMBL" id="KIX15920.1"/>
    </source>
</evidence>
<dbReference type="STRING" id="1429043.X474_01220"/>
<gene>
    <name evidence="3" type="ORF">X474_01220</name>
</gene>
<dbReference type="Gene3D" id="3.40.50.10610">
    <property type="entry name" value="ABC-type transport auxiliary lipoprotein component"/>
    <property type="match status" value="1"/>
</dbReference>
<dbReference type="RefSeq" id="WP_044346194.1">
    <property type="nucleotide sequence ID" value="NZ_AZAC01000001.1"/>
</dbReference>
<name>A0A0D2K2S5_9BACT</name>
<dbReference type="Proteomes" id="UP000032233">
    <property type="component" value="Unassembled WGS sequence"/>
</dbReference>
<protein>
    <recommendedName>
        <fullName evidence="2">Glycine zipper domain-containing protein</fullName>
    </recommendedName>
</protein>
<evidence type="ECO:0000256" key="1">
    <source>
        <dbReference type="SAM" id="SignalP"/>
    </source>
</evidence>
<keyword evidence="4" id="KW-1185">Reference proteome</keyword>
<reference evidence="3 4" key="1">
    <citation type="submission" date="2013-11" db="EMBL/GenBank/DDBJ databases">
        <title>Metagenomic analysis of a methanogenic consortium involved in long chain n-alkane degradation.</title>
        <authorList>
            <person name="Davidova I.A."/>
            <person name="Callaghan A.V."/>
            <person name="Wawrik B."/>
            <person name="Pruitt S."/>
            <person name="Marks C."/>
            <person name="Duncan K.E."/>
            <person name="Suflita J.M."/>
        </authorList>
    </citation>
    <scope>NUCLEOTIDE SEQUENCE [LARGE SCALE GENOMIC DNA]</scope>
    <source>
        <strain evidence="3 4">SPR</strain>
    </source>
</reference>
<dbReference type="PROSITE" id="PS51257">
    <property type="entry name" value="PROKAR_LIPOPROTEIN"/>
    <property type="match status" value="1"/>
</dbReference>
<accession>A0A0D2K2S5</accession>
<sequence>MKANLNFKILGVIICLCFISACAAGSGFVHPRANFNKVGRLAVVVNSANLTDLQKQETADLFSMALLKKGFLVIDRANLDQIAQEADFQNAAEFTTGKGAAQLRIHNVKTLVIVNVDNEGSEVSMTAKMTMLETGSLVWMGEGTGDSKKGWAALGGGLLGASVGGLVGTSVGSKDSSSAKAGALVGGATGAVIGAALDPSKKKLYREVIEKTTESIPFLTAG</sequence>
<evidence type="ECO:0000259" key="2">
    <source>
        <dbReference type="Pfam" id="PF13488"/>
    </source>
</evidence>
<proteinExistence type="predicted"/>
<keyword evidence="1" id="KW-0732">Signal</keyword>
<feature type="chain" id="PRO_5002262322" description="Glycine zipper domain-containing protein" evidence="1">
    <location>
        <begin position="24"/>
        <end position="222"/>
    </location>
</feature>
<organism evidence="3 4">
    <name type="scientific">Dethiosulfatarculus sandiegensis</name>
    <dbReference type="NCBI Taxonomy" id="1429043"/>
    <lineage>
        <taxon>Bacteria</taxon>
        <taxon>Pseudomonadati</taxon>
        <taxon>Thermodesulfobacteriota</taxon>
        <taxon>Desulfarculia</taxon>
        <taxon>Desulfarculales</taxon>
        <taxon>Desulfarculaceae</taxon>
        <taxon>Dethiosulfatarculus</taxon>
    </lineage>
</organism>
<feature type="domain" description="Glycine zipper" evidence="2">
    <location>
        <begin position="155"/>
        <end position="198"/>
    </location>
</feature>
<feature type="signal peptide" evidence="1">
    <location>
        <begin position="1"/>
        <end position="23"/>
    </location>
</feature>
<dbReference type="EMBL" id="AZAC01000001">
    <property type="protein sequence ID" value="KIX15920.1"/>
    <property type="molecule type" value="Genomic_DNA"/>
</dbReference>
<dbReference type="InParanoid" id="A0A0D2K2S5"/>
<comment type="caution">
    <text evidence="3">The sequence shown here is derived from an EMBL/GenBank/DDBJ whole genome shotgun (WGS) entry which is preliminary data.</text>
</comment>